<dbReference type="InterPro" id="IPR011051">
    <property type="entry name" value="RmlC_Cupin_sf"/>
</dbReference>
<dbReference type="InterPro" id="IPR008579">
    <property type="entry name" value="UGlyAH_Cupin_dom"/>
</dbReference>
<evidence type="ECO:0000313" key="2">
    <source>
        <dbReference type="EMBL" id="QGG40576.1"/>
    </source>
</evidence>
<dbReference type="AlphaFoldDB" id="A0A5Q2MHQ7"/>
<dbReference type="Pfam" id="PF05899">
    <property type="entry name" value="Cupin_3"/>
    <property type="match status" value="1"/>
</dbReference>
<dbReference type="KEGG" id="aef:GEV26_03910"/>
<proteinExistence type="predicted"/>
<accession>A0A5Q2MHQ7</accession>
<dbReference type="EMBL" id="CP045737">
    <property type="protein sequence ID" value="QGG40576.1"/>
    <property type="molecule type" value="Genomic_DNA"/>
</dbReference>
<dbReference type="Proteomes" id="UP000392064">
    <property type="component" value="Chromosome"/>
</dbReference>
<name>A0A5Q2MHQ7_9ACTN</name>
<protein>
    <submittedName>
        <fullName evidence="2">DUF861 domain-containing protein</fullName>
    </submittedName>
</protein>
<dbReference type="Gene3D" id="2.60.120.10">
    <property type="entry name" value="Jelly Rolls"/>
    <property type="match status" value="1"/>
</dbReference>
<dbReference type="RefSeq" id="WP_153651847.1">
    <property type="nucleotide sequence ID" value="NZ_CP045737.1"/>
</dbReference>
<reference evidence="2 3" key="1">
    <citation type="submission" date="2019-11" db="EMBL/GenBank/DDBJ databases">
        <authorList>
            <person name="Li J."/>
        </authorList>
    </citation>
    <scope>NUCLEOTIDE SEQUENCE [LARGE SCALE GENOMIC DNA]</scope>
    <source>
        <strain evidence="2 3">MF47</strain>
    </source>
</reference>
<feature type="domain" description="(S)-ureidoglycine aminohydrolase cupin" evidence="1">
    <location>
        <begin position="35"/>
        <end position="104"/>
    </location>
</feature>
<evidence type="ECO:0000259" key="1">
    <source>
        <dbReference type="Pfam" id="PF05899"/>
    </source>
</evidence>
<dbReference type="PANTHER" id="PTHR40943:SF1">
    <property type="entry name" value="CYTOPLASMIC PROTEIN"/>
    <property type="match status" value="1"/>
</dbReference>
<dbReference type="SUPFAM" id="SSF51182">
    <property type="entry name" value="RmlC-like cupins"/>
    <property type="match status" value="1"/>
</dbReference>
<dbReference type="InterPro" id="IPR014710">
    <property type="entry name" value="RmlC-like_jellyroll"/>
</dbReference>
<organism evidence="2 3">
    <name type="scientific">Aeromicrobium yanjiei</name>
    <dbReference type="NCBI Taxonomy" id="2662028"/>
    <lineage>
        <taxon>Bacteria</taxon>
        <taxon>Bacillati</taxon>
        <taxon>Actinomycetota</taxon>
        <taxon>Actinomycetes</taxon>
        <taxon>Propionibacteriales</taxon>
        <taxon>Nocardioidaceae</taxon>
        <taxon>Aeromicrobium</taxon>
    </lineage>
</organism>
<sequence length="111" mass="11808">MKLDPRTVAVHAYEVAPGRILAGDPRPSAVELWKSPDGSVHGGVWEMSEGTLGGVDVDELVHVVQGRVSVTFDDTGEGLELAAGDVATFTRGRTMTWVVSERFRAVFAGAV</sequence>
<dbReference type="PANTHER" id="PTHR40943">
    <property type="entry name" value="CYTOPLASMIC PROTEIN-RELATED"/>
    <property type="match status" value="1"/>
</dbReference>
<keyword evidence="3" id="KW-1185">Reference proteome</keyword>
<evidence type="ECO:0000313" key="3">
    <source>
        <dbReference type="Proteomes" id="UP000392064"/>
    </source>
</evidence>
<gene>
    <name evidence="2" type="ORF">GEV26_03910</name>
</gene>